<evidence type="ECO:0000313" key="2">
    <source>
        <dbReference type="Proteomes" id="UP000237000"/>
    </source>
</evidence>
<accession>A0A2P5CIM8</accession>
<evidence type="ECO:0000313" key="1">
    <source>
        <dbReference type="EMBL" id="PON60907.1"/>
    </source>
</evidence>
<organism evidence="1 2">
    <name type="scientific">Trema orientale</name>
    <name type="common">Charcoal tree</name>
    <name type="synonym">Celtis orientalis</name>
    <dbReference type="NCBI Taxonomy" id="63057"/>
    <lineage>
        <taxon>Eukaryota</taxon>
        <taxon>Viridiplantae</taxon>
        <taxon>Streptophyta</taxon>
        <taxon>Embryophyta</taxon>
        <taxon>Tracheophyta</taxon>
        <taxon>Spermatophyta</taxon>
        <taxon>Magnoliopsida</taxon>
        <taxon>eudicotyledons</taxon>
        <taxon>Gunneridae</taxon>
        <taxon>Pentapetalae</taxon>
        <taxon>rosids</taxon>
        <taxon>fabids</taxon>
        <taxon>Rosales</taxon>
        <taxon>Cannabaceae</taxon>
        <taxon>Trema</taxon>
    </lineage>
</organism>
<dbReference type="InParanoid" id="A0A2P5CIM8"/>
<dbReference type="AlphaFoldDB" id="A0A2P5CIM8"/>
<comment type="caution">
    <text evidence="1">The sequence shown here is derived from an EMBL/GenBank/DDBJ whole genome shotgun (WGS) entry which is preliminary data.</text>
</comment>
<dbReference type="EMBL" id="JXTC01000360">
    <property type="protein sequence ID" value="PON60907.1"/>
    <property type="molecule type" value="Genomic_DNA"/>
</dbReference>
<reference evidence="2" key="1">
    <citation type="submission" date="2016-06" db="EMBL/GenBank/DDBJ databases">
        <title>Parallel loss of symbiosis genes in relatives of nitrogen-fixing non-legume Parasponia.</title>
        <authorList>
            <person name="Van Velzen R."/>
            <person name="Holmer R."/>
            <person name="Bu F."/>
            <person name="Rutten L."/>
            <person name="Van Zeijl A."/>
            <person name="Liu W."/>
            <person name="Santuari L."/>
            <person name="Cao Q."/>
            <person name="Sharma T."/>
            <person name="Shen D."/>
            <person name="Roswanjaya Y."/>
            <person name="Wardhani T."/>
            <person name="Kalhor M.S."/>
            <person name="Jansen J."/>
            <person name="Van den Hoogen J."/>
            <person name="Gungor B."/>
            <person name="Hartog M."/>
            <person name="Hontelez J."/>
            <person name="Verver J."/>
            <person name="Yang W.-C."/>
            <person name="Schijlen E."/>
            <person name="Repin R."/>
            <person name="Schilthuizen M."/>
            <person name="Schranz E."/>
            <person name="Heidstra R."/>
            <person name="Miyata K."/>
            <person name="Fedorova E."/>
            <person name="Kohlen W."/>
            <person name="Bisseling T."/>
            <person name="Smit S."/>
            <person name="Geurts R."/>
        </authorList>
    </citation>
    <scope>NUCLEOTIDE SEQUENCE [LARGE SCALE GENOMIC DNA]</scope>
    <source>
        <strain evidence="2">cv. RG33-2</strain>
    </source>
</reference>
<feature type="non-terminal residue" evidence="1">
    <location>
        <position position="50"/>
    </location>
</feature>
<sequence length="50" mass="6091">MDDVTQRIMRTLRLAEQYEEAFRQKQWDGRHRGDIEPTNWLSFAHILGHH</sequence>
<protein>
    <recommendedName>
        <fullName evidence="3">DinB family protein</fullName>
    </recommendedName>
</protein>
<gene>
    <name evidence="1" type="ORF">TorRG33x02_283260</name>
</gene>
<dbReference type="Proteomes" id="UP000237000">
    <property type="component" value="Unassembled WGS sequence"/>
</dbReference>
<evidence type="ECO:0008006" key="3">
    <source>
        <dbReference type="Google" id="ProtNLM"/>
    </source>
</evidence>
<name>A0A2P5CIM8_TREOI</name>
<keyword evidence="2" id="KW-1185">Reference proteome</keyword>
<proteinExistence type="predicted"/>